<dbReference type="PANTHER" id="PTHR46082">
    <property type="entry name" value="ATP/GTP-BINDING PROTEIN-RELATED"/>
    <property type="match status" value="1"/>
</dbReference>
<dbReference type="Pfam" id="PF01048">
    <property type="entry name" value="PNP_UDP_1"/>
    <property type="match status" value="1"/>
</dbReference>
<dbReference type="InterPro" id="IPR053137">
    <property type="entry name" value="NLR-like"/>
</dbReference>
<feature type="domain" description="Nucleoside phosphorylase" evidence="1">
    <location>
        <begin position="9"/>
        <end position="262"/>
    </location>
</feature>
<evidence type="ECO:0000259" key="1">
    <source>
        <dbReference type="Pfam" id="PF01048"/>
    </source>
</evidence>
<accession>A0A9N8K344</accession>
<comment type="caution">
    <text evidence="2">The sequence shown here is derived from an EMBL/GenBank/DDBJ whole genome shotgun (WGS) entry which is preliminary data.</text>
</comment>
<dbReference type="InterPro" id="IPR000845">
    <property type="entry name" value="Nucleoside_phosphorylase_d"/>
</dbReference>
<dbReference type="PANTHER" id="PTHR46082:SF11">
    <property type="entry name" value="AAA+ ATPASE DOMAIN-CONTAINING PROTEIN-RELATED"/>
    <property type="match status" value="1"/>
</dbReference>
<keyword evidence="3" id="KW-1185">Reference proteome</keyword>
<proteinExistence type="predicted"/>
<name>A0A9N8K344_9PEZI</name>
<dbReference type="InterPro" id="IPR035994">
    <property type="entry name" value="Nucleoside_phosphorylase_sf"/>
</dbReference>
<dbReference type="GO" id="GO:0003824">
    <property type="term" value="F:catalytic activity"/>
    <property type="evidence" value="ECO:0007669"/>
    <property type="project" value="InterPro"/>
</dbReference>
<gene>
    <name evidence="2" type="ORF">AWRI4619_LOCUS9272</name>
</gene>
<sequence length="437" mass="48209">MFRLQDYKVGWITALPIEMAAARAMLDTVHPRLPTPDHDSNIYTFGHIDPGNGVSNGGHNVVIASGRPGTAIAATVANDMRRTFPWLRVGLMVGIAGGVWSPECDVRLGDIVVGVHPQGEAGVVQYDYGKQIQDKAFLKTGAMNKAPSILLNAVAAVQGDHLGLEAPEMAYVSHLDRDQARRIARRPTQDRLYNATYVHQARSCDNCDEMQIRDRPMREHPEIPRVHYGPIASGNKSIRDAVYAEEIRKKFGNLCFEMEAAGLDNFPSLTIRGIFDYCDTHKNDGWHRYAAVAAAAYAKELLSVIPPTAITQLPQLGESHLNRMKGLRHSFMVFIVGSTMIPRFADRALSGNTYWNVPRAPNPLFTGRQSLFDDMKKHLITKSSKKDRPVFVLQGIGGAGKSEAAIKFAAQTQDKSVLSDERCRKWLTELAFGASSG</sequence>
<dbReference type="Proteomes" id="UP000716446">
    <property type="component" value="Unassembled WGS sequence"/>
</dbReference>
<evidence type="ECO:0000313" key="2">
    <source>
        <dbReference type="EMBL" id="CAD0096230.1"/>
    </source>
</evidence>
<protein>
    <recommendedName>
        <fullName evidence="1">Nucleoside phosphorylase domain-containing protein</fullName>
    </recommendedName>
</protein>
<dbReference type="Gene3D" id="3.40.50.1580">
    <property type="entry name" value="Nucleoside phosphorylase domain"/>
    <property type="match status" value="1"/>
</dbReference>
<dbReference type="EMBL" id="CAIJEN010000016">
    <property type="protein sequence ID" value="CAD0096230.1"/>
    <property type="molecule type" value="Genomic_DNA"/>
</dbReference>
<evidence type="ECO:0000313" key="3">
    <source>
        <dbReference type="Proteomes" id="UP000716446"/>
    </source>
</evidence>
<reference evidence="2" key="1">
    <citation type="submission" date="2020-06" db="EMBL/GenBank/DDBJ databases">
        <authorList>
            <person name="Onetto C."/>
        </authorList>
    </citation>
    <scope>NUCLEOTIDE SEQUENCE</scope>
</reference>
<dbReference type="GO" id="GO:0009116">
    <property type="term" value="P:nucleoside metabolic process"/>
    <property type="evidence" value="ECO:0007669"/>
    <property type="project" value="InterPro"/>
</dbReference>
<dbReference type="SUPFAM" id="SSF53167">
    <property type="entry name" value="Purine and uridine phosphorylases"/>
    <property type="match status" value="1"/>
</dbReference>
<dbReference type="AlphaFoldDB" id="A0A9N8K344"/>
<dbReference type="InterPro" id="IPR027417">
    <property type="entry name" value="P-loop_NTPase"/>
</dbReference>
<organism evidence="2 3">
    <name type="scientific">Aureobasidium vineae</name>
    <dbReference type="NCBI Taxonomy" id="2773715"/>
    <lineage>
        <taxon>Eukaryota</taxon>
        <taxon>Fungi</taxon>
        <taxon>Dikarya</taxon>
        <taxon>Ascomycota</taxon>
        <taxon>Pezizomycotina</taxon>
        <taxon>Dothideomycetes</taxon>
        <taxon>Dothideomycetidae</taxon>
        <taxon>Dothideales</taxon>
        <taxon>Saccotheciaceae</taxon>
        <taxon>Aureobasidium</taxon>
    </lineage>
</organism>
<dbReference type="Gene3D" id="3.40.50.300">
    <property type="entry name" value="P-loop containing nucleotide triphosphate hydrolases"/>
    <property type="match status" value="1"/>
</dbReference>